<reference evidence="1" key="1">
    <citation type="submission" date="2013-07" db="EMBL/GenBank/DDBJ databases">
        <title>The genome of an arbuscular mycorrhizal fungus provides insights into the evolution of the oldest plant symbiosis.</title>
        <authorList>
            <consortium name="DOE Joint Genome Institute"/>
            <person name="Tisserant E."/>
            <person name="Malbreil M."/>
            <person name="Kuo A."/>
            <person name="Kohler A."/>
            <person name="Symeonidi A."/>
            <person name="Balestrini R."/>
            <person name="Charron P."/>
            <person name="Duensing N."/>
            <person name="Frei-dit-Frey N."/>
            <person name="Gianinazzi-Pearson V."/>
            <person name="Gilbert B."/>
            <person name="Handa Y."/>
            <person name="Hijri M."/>
            <person name="Kaul R."/>
            <person name="Kawaguchi M."/>
            <person name="Krajinski F."/>
            <person name="Lammers P."/>
            <person name="Lapierre D."/>
            <person name="Masclaux F.G."/>
            <person name="Murat C."/>
            <person name="Morin E."/>
            <person name="Ndikumana S."/>
            <person name="Pagni M."/>
            <person name="Petitpierre D."/>
            <person name="Requena N."/>
            <person name="Rosikiewicz P."/>
            <person name="Riley R."/>
            <person name="Saito K."/>
            <person name="San Clemente H."/>
            <person name="Shapiro H."/>
            <person name="van Tuinen D."/>
            <person name="Becard G."/>
            <person name="Bonfante P."/>
            <person name="Paszkowski U."/>
            <person name="Shachar-Hill Y."/>
            <person name="Young J.P."/>
            <person name="Sanders I.R."/>
            <person name="Henrissat B."/>
            <person name="Rensing S.A."/>
            <person name="Grigoriev I.V."/>
            <person name="Corradi N."/>
            <person name="Roux C."/>
            <person name="Martin F."/>
        </authorList>
    </citation>
    <scope>NUCLEOTIDE SEQUENCE</scope>
    <source>
        <strain evidence="1">DAOM 197198</strain>
    </source>
</reference>
<organism evidence="1">
    <name type="scientific">Rhizophagus irregularis (strain DAOM 181602 / DAOM 197198 / MUCL 43194)</name>
    <name type="common">Arbuscular mycorrhizal fungus</name>
    <name type="synonym">Glomus intraradices</name>
    <dbReference type="NCBI Taxonomy" id="747089"/>
    <lineage>
        <taxon>Eukaryota</taxon>
        <taxon>Fungi</taxon>
        <taxon>Fungi incertae sedis</taxon>
        <taxon>Mucoromycota</taxon>
        <taxon>Glomeromycotina</taxon>
        <taxon>Glomeromycetes</taxon>
        <taxon>Glomerales</taxon>
        <taxon>Glomeraceae</taxon>
        <taxon>Rhizophagus</taxon>
    </lineage>
</organism>
<protein>
    <submittedName>
        <fullName evidence="1">Uncharacterized protein</fullName>
    </submittedName>
</protein>
<gene>
    <name evidence="1" type="ORF">GLOINDRAFT_13791</name>
</gene>
<sequence length="145" mass="16698">MHPENYSLSGFGSDEISLDSNITHIQQDFNLRTSRPSPSNINLEDPILYRSQLQQSIDLNHVNFLNRNLIIQLVNPNLLHIPLLNLSLKLKSYTNLEFYTDGSLVREDDIPTMGYGWIFSSDLTTNITLRSEFSLVILSSFYLYQ</sequence>
<evidence type="ECO:0000313" key="1">
    <source>
        <dbReference type="EMBL" id="ERZ95284.1"/>
    </source>
</evidence>
<proteinExistence type="predicted"/>
<accession>U9SHE7</accession>
<name>U9SHE7_RHIID</name>
<dbReference type="AlphaFoldDB" id="U9SHE7"/>
<dbReference type="HOGENOM" id="CLU_1787852_0_0_1"/>
<dbReference type="EMBL" id="KI301371">
    <property type="protein sequence ID" value="ERZ95284.1"/>
    <property type="molecule type" value="Genomic_DNA"/>
</dbReference>